<proteinExistence type="predicted"/>
<reference evidence="2 4" key="1">
    <citation type="submission" date="2017-10" db="EMBL/GenBank/DDBJ databases">
        <title>Genomics of the genus Arcobacter.</title>
        <authorList>
            <person name="Perez-Cataluna A."/>
            <person name="Figueras M.J."/>
        </authorList>
    </citation>
    <scope>NUCLEOTIDE SEQUENCE [LARGE SCALE GENOMIC DNA]</scope>
    <source>
        <strain evidence="2 4">CECT 7835</strain>
    </source>
</reference>
<protein>
    <submittedName>
        <fullName evidence="2">Uncharacterized protein</fullName>
    </submittedName>
</protein>
<evidence type="ECO:0000313" key="2">
    <source>
        <dbReference type="EMBL" id="RXK09171.1"/>
    </source>
</evidence>
<gene>
    <name evidence="1" type="ORF">ABIV_2049</name>
    <name evidence="2" type="ORF">CRV05_11330</name>
</gene>
<dbReference type="KEGG" id="hbv:ABIV_2049"/>
<dbReference type="AlphaFoldDB" id="A0AAX2A929"/>
<organism evidence="2 4">
    <name type="scientific">Halarcobacter bivalviorum</name>
    <dbReference type="NCBI Taxonomy" id="663364"/>
    <lineage>
        <taxon>Bacteria</taxon>
        <taxon>Pseudomonadati</taxon>
        <taxon>Campylobacterota</taxon>
        <taxon>Epsilonproteobacteria</taxon>
        <taxon>Campylobacterales</taxon>
        <taxon>Arcobacteraceae</taxon>
        <taxon>Halarcobacter</taxon>
    </lineage>
</organism>
<evidence type="ECO:0000313" key="4">
    <source>
        <dbReference type="Proteomes" id="UP000289193"/>
    </source>
</evidence>
<name>A0AAX2A929_9BACT</name>
<accession>A0AAX2A929</accession>
<reference evidence="1 3" key="2">
    <citation type="submission" date="2018-07" db="EMBL/GenBank/DDBJ databases">
        <title>Complete genome of the Arcobacter bivalviorum type strain LMG 26154.</title>
        <authorList>
            <person name="Miller W.G."/>
            <person name="Yee E."/>
            <person name="Bono J.L."/>
        </authorList>
    </citation>
    <scope>NUCLEOTIDE SEQUENCE [LARGE SCALE GENOMIC DNA]</scope>
    <source>
        <strain evidence="1 3">LMG 26154</strain>
    </source>
</reference>
<evidence type="ECO:0000313" key="3">
    <source>
        <dbReference type="Proteomes" id="UP000253850"/>
    </source>
</evidence>
<dbReference type="EMBL" id="CP031217">
    <property type="protein sequence ID" value="AXH13024.1"/>
    <property type="molecule type" value="Genomic_DNA"/>
</dbReference>
<evidence type="ECO:0000313" key="1">
    <source>
        <dbReference type="EMBL" id="AXH13024.1"/>
    </source>
</evidence>
<sequence length="101" mass="11850">MLEISLIFLNFCLIIALFREIKSLKQKVYEISFQKELLTKQLIKELKSNLYVISAISSGIEMNLEYNKLNKETLIKSLKDISSNIKTFENKVKCLEKKLFE</sequence>
<dbReference type="Proteomes" id="UP000253850">
    <property type="component" value="Chromosome"/>
</dbReference>
<dbReference type="RefSeq" id="WP_114839828.1">
    <property type="nucleotide sequence ID" value="NZ_CP031217.1"/>
</dbReference>
<dbReference type="EMBL" id="PDKM01000007">
    <property type="protein sequence ID" value="RXK09171.1"/>
    <property type="molecule type" value="Genomic_DNA"/>
</dbReference>
<dbReference type="Proteomes" id="UP000289193">
    <property type="component" value="Unassembled WGS sequence"/>
</dbReference>
<keyword evidence="4" id="KW-1185">Reference proteome</keyword>